<comment type="caution">
    <text evidence="2">The sequence shown here is derived from an EMBL/GenBank/DDBJ whole genome shotgun (WGS) entry which is preliminary data.</text>
</comment>
<dbReference type="RefSeq" id="WP_284370497.1">
    <property type="nucleotide sequence ID" value="NZ_BSNJ01000002.1"/>
</dbReference>
<name>A0ABQ5UY10_9PROT</name>
<keyword evidence="1" id="KW-0732">Signal</keyword>
<reference evidence="2" key="2">
    <citation type="submission" date="2023-01" db="EMBL/GenBank/DDBJ databases">
        <title>Draft genome sequence of Algimonas porphyrae strain NBRC 108216.</title>
        <authorList>
            <person name="Sun Q."/>
            <person name="Mori K."/>
        </authorList>
    </citation>
    <scope>NUCLEOTIDE SEQUENCE</scope>
    <source>
        <strain evidence="2">NBRC 108216</strain>
    </source>
</reference>
<evidence type="ECO:0000313" key="2">
    <source>
        <dbReference type="EMBL" id="GLQ20171.1"/>
    </source>
</evidence>
<dbReference type="PROSITE" id="PS51257">
    <property type="entry name" value="PROKAR_LIPOPROTEIN"/>
    <property type="match status" value="1"/>
</dbReference>
<reference evidence="2" key="1">
    <citation type="journal article" date="2014" name="Int. J. Syst. Evol. Microbiol.">
        <title>Complete genome of a new Firmicutes species belonging to the dominant human colonic microbiota ('Ruminococcus bicirculans') reveals two chromosomes and a selective capacity to utilize plant glucans.</title>
        <authorList>
            <consortium name="NISC Comparative Sequencing Program"/>
            <person name="Wegmann U."/>
            <person name="Louis P."/>
            <person name="Goesmann A."/>
            <person name="Henrissat B."/>
            <person name="Duncan S.H."/>
            <person name="Flint H.J."/>
        </authorList>
    </citation>
    <scope>NUCLEOTIDE SEQUENCE</scope>
    <source>
        <strain evidence="2">NBRC 108216</strain>
    </source>
</reference>
<evidence type="ECO:0000313" key="3">
    <source>
        <dbReference type="Proteomes" id="UP001161390"/>
    </source>
</evidence>
<gene>
    <name evidence="2" type="ORF">GCM10007854_11260</name>
</gene>
<evidence type="ECO:0008006" key="4">
    <source>
        <dbReference type="Google" id="ProtNLM"/>
    </source>
</evidence>
<protein>
    <recommendedName>
        <fullName evidence="4">Lipoprotein</fullName>
    </recommendedName>
</protein>
<feature type="signal peptide" evidence="1">
    <location>
        <begin position="1"/>
        <end position="20"/>
    </location>
</feature>
<organism evidence="2 3">
    <name type="scientific">Algimonas porphyrae</name>
    <dbReference type="NCBI Taxonomy" id="1128113"/>
    <lineage>
        <taxon>Bacteria</taxon>
        <taxon>Pseudomonadati</taxon>
        <taxon>Pseudomonadota</taxon>
        <taxon>Alphaproteobacteria</taxon>
        <taxon>Maricaulales</taxon>
        <taxon>Robiginitomaculaceae</taxon>
        <taxon>Algimonas</taxon>
    </lineage>
</organism>
<proteinExistence type="predicted"/>
<accession>A0ABQ5UY10</accession>
<keyword evidence="3" id="KW-1185">Reference proteome</keyword>
<evidence type="ECO:0000256" key="1">
    <source>
        <dbReference type="SAM" id="SignalP"/>
    </source>
</evidence>
<dbReference type="Proteomes" id="UP001161390">
    <property type="component" value="Unassembled WGS sequence"/>
</dbReference>
<sequence>MRGFLIIAAMAGLTACQPPADDTPGMFEPFAATRVADAACMFFADGDASQDQYMFATREDDVDHIAYVQFKGELLKLIPRDVPDFAGEPLDVTYDVLDYLNWKVRLQAEPTGTDAGSAGYDGSLTLMLDSSELSTSADIYGECRV</sequence>
<feature type="chain" id="PRO_5045474088" description="Lipoprotein" evidence="1">
    <location>
        <begin position="21"/>
        <end position="145"/>
    </location>
</feature>
<dbReference type="EMBL" id="BSNJ01000002">
    <property type="protein sequence ID" value="GLQ20171.1"/>
    <property type="molecule type" value="Genomic_DNA"/>
</dbReference>